<evidence type="ECO:0000256" key="1">
    <source>
        <dbReference type="ARBA" id="ARBA00004141"/>
    </source>
</evidence>
<evidence type="ECO:0000256" key="3">
    <source>
        <dbReference type="ARBA" id="ARBA00022692"/>
    </source>
</evidence>
<keyword evidence="2" id="KW-0813">Transport</keyword>
<dbReference type="PANTHER" id="PTHR19241">
    <property type="entry name" value="ATP-BINDING CASSETTE TRANSPORTER"/>
    <property type="match status" value="1"/>
</dbReference>
<feature type="domain" description="ABC-2 type transporter transmembrane" evidence="7">
    <location>
        <begin position="313"/>
        <end position="454"/>
    </location>
</feature>
<dbReference type="GO" id="GO:0016020">
    <property type="term" value="C:membrane"/>
    <property type="evidence" value="ECO:0007669"/>
    <property type="project" value="UniProtKB-SubCell"/>
</dbReference>
<dbReference type="EMBL" id="QXFV01004463">
    <property type="protein sequence ID" value="KAE8969489.1"/>
    <property type="molecule type" value="Genomic_DNA"/>
</dbReference>
<accession>A0A6A3HH78</accession>
<evidence type="ECO:0000256" key="2">
    <source>
        <dbReference type="ARBA" id="ARBA00022448"/>
    </source>
</evidence>
<protein>
    <recommendedName>
        <fullName evidence="7">ABC-2 type transporter transmembrane domain-containing protein</fullName>
    </recommendedName>
</protein>
<comment type="subcellular location">
    <subcellularLocation>
        <location evidence="1">Membrane</location>
        <topology evidence="1">Multi-pass membrane protein</topology>
    </subcellularLocation>
</comment>
<evidence type="ECO:0000256" key="6">
    <source>
        <dbReference type="SAM" id="Phobius"/>
    </source>
</evidence>
<keyword evidence="4 6" id="KW-1133">Transmembrane helix</keyword>
<reference evidence="8 9" key="1">
    <citation type="submission" date="2018-09" db="EMBL/GenBank/DDBJ databases">
        <title>Genomic investigation of the strawberry pathogen Phytophthora fragariae indicates pathogenicity is determined by transcriptional variation in three key races.</title>
        <authorList>
            <person name="Adams T.M."/>
            <person name="Armitage A.D."/>
            <person name="Sobczyk M.K."/>
            <person name="Bates H.J."/>
            <person name="Dunwell J.M."/>
            <person name="Nellist C.F."/>
            <person name="Harrison R.J."/>
        </authorList>
    </citation>
    <scope>NUCLEOTIDE SEQUENCE [LARGE SCALE GENOMIC DNA]</scope>
    <source>
        <strain evidence="8 9">SCRP249</strain>
    </source>
</reference>
<dbReference type="GO" id="GO:0140359">
    <property type="term" value="F:ABC-type transporter activity"/>
    <property type="evidence" value="ECO:0007669"/>
    <property type="project" value="InterPro"/>
</dbReference>
<evidence type="ECO:0000256" key="4">
    <source>
        <dbReference type="ARBA" id="ARBA00022989"/>
    </source>
</evidence>
<sequence>MAICNHDGRQYTSALVAAVRLKQKKQVFEILDEVKANEVKADKIYGRVVGVACITKQHELVCEILDYMHANGVDTAGMYVSARRLAFKSGEYDFVLELLRLMQKHGRDPTEDYKHQLMSLHKAGLHDRLQSVFEAMRKAGCVSDEDTYETAVDSAIRVKNRELLISILDDMKCNASLSRTPTAVFHRAVGVAVWTNQPQLLFDVFDFMDHTDTATSAVYTSGIRSAFKAKQYDFVFDILRKMTENGVDASGEYSHAVMSFSKLECYDQVLRAFKAMRELGYGQEKVLCTTALRAATKLDRHDDVIAICNGLSVCVLPAVFADRTSFYREGASQAYDVVWYFVGATIVEILYSFVSALFFTVAFYPLVGFKGFDTAVVYWLAYSMLTLMQVYQDHMLAFVFPTEEVAIVAGYLINVIFMMFMGFTPPANAIPSGYKWLYKISPLKYPLSTMVSLVFADCDELPQWDDTAGAYLRQRGLAARLSTDGERAKP</sequence>
<dbReference type="AlphaFoldDB" id="A0A6A3HH78"/>
<comment type="caution">
    <text evidence="8">The sequence shown here is derived from an EMBL/GenBank/DDBJ whole genome shotgun (WGS) entry which is preliminary data.</text>
</comment>
<feature type="transmembrane region" description="Helical" evidence="6">
    <location>
        <begin position="376"/>
        <end position="392"/>
    </location>
</feature>
<name>A0A6A3HH78_9STRA</name>
<feature type="transmembrane region" description="Helical" evidence="6">
    <location>
        <begin position="337"/>
        <end position="364"/>
    </location>
</feature>
<organism evidence="8 9">
    <name type="scientific">Phytophthora rubi</name>
    <dbReference type="NCBI Taxonomy" id="129364"/>
    <lineage>
        <taxon>Eukaryota</taxon>
        <taxon>Sar</taxon>
        <taxon>Stramenopiles</taxon>
        <taxon>Oomycota</taxon>
        <taxon>Peronosporomycetes</taxon>
        <taxon>Peronosporales</taxon>
        <taxon>Peronosporaceae</taxon>
        <taxon>Phytophthora</taxon>
    </lineage>
</organism>
<evidence type="ECO:0000313" key="9">
    <source>
        <dbReference type="Proteomes" id="UP000429607"/>
    </source>
</evidence>
<keyword evidence="5 6" id="KW-0472">Membrane</keyword>
<gene>
    <name evidence="8" type="ORF">PR001_g27489</name>
</gene>
<dbReference type="InterPro" id="IPR011990">
    <property type="entry name" value="TPR-like_helical_dom_sf"/>
</dbReference>
<evidence type="ECO:0000256" key="5">
    <source>
        <dbReference type="ARBA" id="ARBA00023136"/>
    </source>
</evidence>
<feature type="transmembrane region" description="Helical" evidence="6">
    <location>
        <begin position="404"/>
        <end position="423"/>
    </location>
</feature>
<dbReference type="Gene3D" id="1.25.40.10">
    <property type="entry name" value="Tetratricopeptide repeat domain"/>
    <property type="match status" value="2"/>
</dbReference>
<evidence type="ECO:0000313" key="8">
    <source>
        <dbReference type="EMBL" id="KAE8969489.1"/>
    </source>
</evidence>
<dbReference type="Proteomes" id="UP000429607">
    <property type="component" value="Unassembled WGS sequence"/>
</dbReference>
<keyword evidence="3 6" id="KW-0812">Transmembrane</keyword>
<proteinExistence type="predicted"/>
<dbReference type="InterPro" id="IPR013525">
    <property type="entry name" value="ABC2_TM"/>
</dbReference>
<dbReference type="Pfam" id="PF01061">
    <property type="entry name" value="ABC2_membrane"/>
    <property type="match status" value="1"/>
</dbReference>
<evidence type="ECO:0000259" key="7">
    <source>
        <dbReference type="Pfam" id="PF01061"/>
    </source>
</evidence>